<dbReference type="KEGG" id="ssyi:EKG83_40800"/>
<sequence>MRRRLSTALAAVLLAAGLPALAQAAPGRQSDRQPNPHFDQVLSWAPCTDLDGLECATYTAPMDWRTPADGRAITIAISRLRPASGQAKGVVLTNPGGPGGPGRALPLAFAHRAKLVDNMEVIGIDVRGTGASDNLTCGGFNFLSLTDPRDRSRANTRLIYDSAELQATACQARSGEFGKVVNTEQTVRDLDLLRHLLGREKVSWIGYSGGTWMGAYYATYFPDRVDKFVLDSNTDFTSTFQDVFDNFGYGFERRFRVDFLPWVARYDELYHLGTTAEQVRQVYETTRAKLATDPLLLPDGTPIDAVALDLTLVQVQYSKTAFPDGAQFLAAVAQATAAGARTVADVGLARYPLVDSILGTRYAITCNDTKFRHNRTTLALEAERLGRQYPLMGYYQLLAPCAFWDRPALELKRPTGRGVPPVLMVQSVRDPATPLEGAQRAQRRFEGARLLTVTDEGDHGIYAFGNACVDDVVEAFIVDGAVPPAQSTCPGVPLPDPTAPTAAAQRPTSFVWPL</sequence>
<dbReference type="PANTHER" id="PTHR43248:SF29">
    <property type="entry name" value="TRIPEPTIDYL AMINOPEPTIDASE"/>
    <property type="match status" value="1"/>
</dbReference>
<dbReference type="Pfam" id="PF00561">
    <property type="entry name" value="Abhydrolase_1"/>
    <property type="match status" value="1"/>
</dbReference>
<name>A0A5Q0HAG4_SACSY</name>
<dbReference type="SUPFAM" id="SSF53474">
    <property type="entry name" value="alpha/beta-Hydrolases"/>
    <property type="match status" value="1"/>
</dbReference>
<dbReference type="InterPro" id="IPR029058">
    <property type="entry name" value="AB_hydrolase_fold"/>
</dbReference>
<organism evidence="7 8">
    <name type="scientific">Saccharothrix syringae</name>
    <name type="common">Nocardiopsis syringae</name>
    <dbReference type="NCBI Taxonomy" id="103733"/>
    <lineage>
        <taxon>Bacteria</taxon>
        <taxon>Bacillati</taxon>
        <taxon>Actinomycetota</taxon>
        <taxon>Actinomycetes</taxon>
        <taxon>Pseudonocardiales</taxon>
        <taxon>Pseudonocardiaceae</taxon>
        <taxon>Saccharothrix</taxon>
    </lineage>
</organism>
<evidence type="ECO:0000256" key="1">
    <source>
        <dbReference type="ARBA" id="ARBA00010088"/>
    </source>
</evidence>
<evidence type="ECO:0000313" key="8">
    <source>
        <dbReference type="Proteomes" id="UP000325787"/>
    </source>
</evidence>
<evidence type="ECO:0000256" key="4">
    <source>
        <dbReference type="SAM" id="SignalP"/>
    </source>
</evidence>
<dbReference type="Proteomes" id="UP000325787">
    <property type="component" value="Chromosome"/>
</dbReference>
<keyword evidence="3 7" id="KW-0378">Hydrolase</keyword>
<dbReference type="Pfam" id="PF08386">
    <property type="entry name" value="Abhydrolase_4"/>
    <property type="match status" value="1"/>
</dbReference>
<evidence type="ECO:0000256" key="2">
    <source>
        <dbReference type="ARBA" id="ARBA00022729"/>
    </source>
</evidence>
<reference evidence="8" key="1">
    <citation type="journal article" date="2021" name="Curr. Microbiol.">
        <title>Complete genome of nocamycin-producing strain Saccharothrix syringae NRRL B-16468 reveals the biosynthetic potential for secondary metabolites.</title>
        <authorList>
            <person name="Mo X."/>
            <person name="Yang S."/>
        </authorList>
    </citation>
    <scope>NUCLEOTIDE SEQUENCE [LARGE SCALE GENOMIC DNA]</scope>
    <source>
        <strain evidence="8">ATCC 51364 / DSM 43886 / JCM 6844 / KCTC 9398 / NBRC 14523 / NRRL B-16468 / INA 2240</strain>
    </source>
</reference>
<evidence type="ECO:0000259" key="5">
    <source>
        <dbReference type="Pfam" id="PF00561"/>
    </source>
</evidence>
<protein>
    <submittedName>
        <fullName evidence="7">Alpha/beta hydrolase</fullName>
    </submittedName>
</protein>
<keyword evidence="8" id="KW-1185">Reference proteome</keyword>
<gene>
    <name evidence="7" type="ORF">EKG83_40800</name>
</gene>
<feature type="domain" description="AB hydrolase-1" evidence="5">
    <location>
        <begin position="91"/>
        <end position="265"/>
    </location>
</feature>
<dbReference type="Gene3D" id="3.40.50.1820">
    <property type="entry name" value="alpha/beta hydrolase"/>
    <property type="match status" value="1"/>
</dbReference>
<proteinExistence type="inferred from homology"/>
<dbReference type="RefSeq" id="WP_051766951.1">
    <property type="nucleotide sequence ID" value="NZ_CP034550.1"/>
</dbReference>
<evidence type="ECO:0000256" key="3">
    <source>
        <dbReference type="ARBA" id="ARBA00022801"/>
    </source>
</evidence>
<comment type="similarity">
    <text evidence="1">Belongs to the peptidase S33 family.</text>
</comment>
<dbReference type="GO" id="GO:0016787">
    <property type="term" value="F:hydrolase activity"/>
    <property type="evidence" value="ECO:0007669"/>
    <property type="project" value="UniProtKB-KW"/>
</dbReference>
<dbReference type="OrthoDB" id="4273853at2"/>
<dbReference type="AlphaFoldDB" id="A0A5Q0HAG4"/>
<dbReference type="InterPro" id="IPR051601">
    <property type="entry name" value="Serine_prot/Carboxylest_S33"/>
</dbReference>
<dbReference type="InterPro" id="IPR000073">
    <property type="entry name" value="AB_hydrolase_1"/>
</dbReference>
<keyword evidence="2 4" id="KW-0732">Signal</keyword>
<dbReference type="PANTHER" id="PTHR43248">
    <property type="entry name" value="2-SUCCINYL-6-HYDROXY-2,4-CYCLOHEXADIENE-1-CARBOXYLATE SYNTHASE"/>
    <property type="match status" value="1"/>
</dbReference>
<dbReference type="EMBL" id="CP034550">
    <property type="protein sequence ID" value="QFZ22933.1"/>
    <property type="molecule type" value="Genomic_DNA"/>
</dbReference>
<dbReference type="InterPro" id="IPR013595">
    <property type="entry name" value="Pept_S33_TAP-like_C"/>
</dbReference>
<feature type="chain" id="PRO_5025003431" evidence="4">
    <location>
        <begin position="25"/>
        <end position="514"/>
    </location>
</feature>
<feature type="signal peptide" evidence="4">
    <location>
        <begin position="1"/>
        <end position="24"/>
    </location>
</feature>
<accession>A0A5Q0HAG4</accession>
<feature type="domain" description="Peptidase S33 tripeptidyl aminopeptidase-like C-terminal" evidence="6">
    <location>
        <begin position="393"/>
        <end position="489"/>
    </location>
</feature>
<evidence type="ECO:0000313" key="7">
    <source>
        <dbReference type="EMBL" id="QFZ22933.1"/>
    </source>
</evidence>
<evidence type="ECO:0000259" key="6">
    <source>
        <dbReference type="Pfam" id="PF08386"/>
    </source>
</evidence>